<organism evidence="1 2">
    <name type="scientific">Pendulispora albinea</name>
    <dbReference type="NCBI Taxonomy" id="2741071"/>
    <lineage>
        <taxon>Bacteria</taxon>
        <taxon>Pseudomonadati</taxon>
        <taxon>Myxococcota</taxon>
        <taxon>Myxococcia</taxon>
        <taxon>Myxococcales</taxon>
        <taxon>Sorangiineae</taxon>
        <taxon>Pendulisporaceae</taxon>
        <taxon>Pendulispora</taxon>
    </lineage>
</organism>
<dbReference type="EMBL" id="CP089984">
    <property type="protein sequence ID" value="WXB13643.1"/>
    <property type="molecule type" value="Genomic_DNA"/>
</dbReference>
<reference evidence="1 2" key="1">
    <citation type="submission" date="2021-12" db="EMBL/GenBank/DDBJ databases">
        <title>Discovery of the Pendulisporaceae a myxobacterial family with distinct sporulation behavior and unique specialized metabolism.</title>
        <authorList>
            <person name="Garcia R."/>
            <person name="Popoff A."/>
            <person name="Bader C.D."/>
            <person name="Loehr J."/>
            <person name="Walesch S."/>
            <person name="Walt C."/>
            <person name="Boldt J."/>
            <person name="Bunk B."/>
            <person name="Haeckl F.J.F.P.J."/>
            <person name="Gunesch A.P."/>
            <person name="Birkelbach J."/>
            <person name="Nuebel U."/>
            <person name="Pietschmann T."/>
            <person name="Bach T."/>
            <person name="Mueller R."/>
        </authorList>
    </citation>
    <scope>NUCLEOTIDE SEQUENCE [LARGE SCALE GENOMIC DNA]</scope>
    <source>
        <strain evidence="1 2">MSr11954</strain>
    </source>
</reference>
<gene>
    <name evidence="1" type="ORF">LZC94_38135</name>
</gene>
<evidence type="ECO:0000313" key="2">
    <source>
        <dbReference type="Proteomes" id="UP001370348"/>
    </source>
</evidence>
<evidence type="ECO:0000313" key="1">
    <source>
        <dbReference type="EMBL" id="WXB13643.1"/>
    </source>
</evidence>
<dbReference type="Proteomes" id="UP001370348">
    <property type="component" value="Chromosome"/>
</dbReference>
<dbReference type="RefSeq" id="WP_394823256.1">
    <property type="nucleotide sequence ID" value="NZ_CP089984.1"/>
</dbReference>
<keyword evidence="2" id="KW-1185">Reference proteome</keyword>
<proteinExistence type="predicted"/>
<sequence>MSERKGNGTGVSARLARVKEIAAEVAIATATLNESLERIERGLVTLKLGISHVIEISSEADKSDGEQVFLSFEKGHAWGFYVHRIFRTTEEEASTKPLRLASRTERLLAADKLEDLVCGILEKAGNQLIELKATSVKISILADILDTASSNYADSEIPF</sequence>
<protein>
    <submittedName>
        <fullName evidence="1">Uncharacterized protein</fullName>
    </submittedName>
</protein>
<accession>A0ABZ2LRV1</accession>
<name>A0ABZ2LRV1_9BACT</name>